<dbReference type="SUPFAM" id="SSF160935">
    <property type="entry name" value="VPA0735-like"/>
    <property type="match status" value="1"/>
</dbReference>
<evidence type="ECO:0000313" key="5">
    <source>
        <dbReference type="EMBL" id="MCO5958575.1"/>
    </source>
</evidence>
<dbReference type="Gene3D" id="2.60.120.600">
    <property type="entry name" value="Domain of unknown function DUF1214, C-terminal domain"/>
    <property type="match status" value="1"/>
</dbReference>
<evidence type="ECO:0000259" key="3">
    <source>
        <dbReference type="Pfam" id="PF06863"/>
    </source>
</evidence>
<dbReference type="Proteomes" id="UP001155079">
    <property type="component" value="Unassembled WGS sequence"/>
</dbReference>
<organism evidence="5 7">
    <name type="scientific">Ciceribacter sichuanensis</name>
    <dbReference type="NCBI Taxonomy" id="2949647"/>
    <lineage>
        <taxon>Bacteria</taxon>
        <taxon>Pseudomonadati</taxon>
        <taxon>Pseudomonadota</taxon>
        <taxon>Alphaproteobacteria</taxon>
        <taxon>Hyphomicrobiales</taxon>
        <taxon>Rhizobiaceae</taxon>
        <taxon>Ciceribacter</taxon>
    </lineage>
</organism>
<protein>
    <submittedName>
        <fullName evidence="5">DUF1214 domain-containing protein</fullName>
    </submittedName>
</protein>
<accession>A0AAJ1BZN5</accession>
<evidence type="ECO:0000313" key="6">
    <source>
        <dbReference type="Proteomes" id="UP001155079"/>
    </source>
</evidence>
<evidence type="ECO:0000259" key="2">
    <source>
        <dbReference type="Pfam" id="PF06742"/>
    </source>
</evidence>
<name>A0AAJ1BZN5_9HYPH</name>
<evidence type="ECO:0000256" key="1">
    <source>
        <dbReference type="SAM" id="SignalP"/>
    </source>
</evidence>
<dbReference type="Proteomes" id="UP001155380">
    <property type="component" value="Unassembled WGS sequence"/>
</dbReference>
<dbReference type="Gene3D" id="2.60.40.1610">
    <property type="entry name" value="Domain of unknown function DUF1254"/>
    <property type="match status" value="1"/>
</dbReference>
<sequence length="340" mass="37430">MLLARLNFATIAAAAMLAALPAAADPILVNSDNFVRAESDLYFSGIAANGGFGKFDHTREMAPLDKQTVIRLNRDTLYSSAVFDLDAGPVTITVPDTGSRFVSLLVIDEDHYAHGVYYGAGSYTLTRKDIGTRYVVAAFRFFADPNNAEDMKQVHALQDAVTVKQAAKGSFEVPEWDAKSRDKTRRALLDLGALLPDTAKMFGSRDEVDPVRHLIGAALGWGGNPDKEALYLNVTPERNDGKGIYRLTVKDVPVKDFWSVTVYNKDGFFEPNKLNMYSLNNVTAQKSEDGSIAIQFGGCDGKIANCLPTPEGWNYMVRLYRPETQILAGSWKFPVLEEVK</sequence>
<dbReference type="InterPro" id="IPR010621">
    <property type="entry name" value="DUF1214"/>
</dbReference>
<feature type="domain" description="DUF1214" evidence="2">
    <location>
        <begin position="238"/>
        <end position="323"/>
    </location>
</feature>
<dbReference type="EMBL" id="JAMQAY010000006">
    <property type="protein sequence ID" value="MCM2402810.1"/>
    <property type="molecule type" value="Genomic_DNA"/>
</dbReference>
<gene>
    <name evidence="4" type="ORF">NBH20_16705</name>
    <name evidence="5" type="ORF">NBH21_17500</name>
</gene>
<keyword evidence="6" id="KW-1185">Reference proteome</keyword>
<dbReference type="PANTHER" id="PTHR36509">
    <property type="entry name" value="BLL3101 PROTEIN"/>
    <property type="match status" value="1"/>
</dbReference>
<feature type="chain" id="PRO_5042616986" evidence="1">
    <location>
        <begin position="25"/>
        <end position="340"/>
    </location>
</feature>
<dbReference type="Pfam" id="PF06863">
    <property type="entry name" value="DUF1254"/>
    <property type="match status" value="1"/>
</dbReference>
<keyword evidence="1" id="KW-0732">Signal</keyword>
<proteinExistence type="predicted"/>
<dbReference type="PANTHER" id="PTHR36509:SF2">
    <property type="entry name" value="BLL3101 PROTEIN"/>
    <property type="match status" value="1"/>
</dbReference>
<dbReference type="InterPro" id="IPR037049">
    <property type="entry name" value="DUF1214_C_sf"/>
</dbReference>
<feature type="signal peptide" evidence="1">
    <location>
        <begin position="1"/>
        <end position="24"/>
    </location>
</feature>
<dbReference type="InterPro" id="IPR037050">
    <property type="entry name" value="DUF1254_sf"/>
</dbReference>
<comment type="caution">
    <text evidence="5">The sequence shown here is derived from an EMBL/GenBank/DDBJ whole genome shotgun (WGS) entry which is preliminary data.</text>
</comment>
<dbReference type="Pfam" id="PF06742">
    <property type="entry name" value="DUF1214"/>
    <property type="match status" value="1"/>
</dbReference>
<evidence type="ECO:0000313" key="7">
    <source>
        <dbReference type="Proteomes" id="UP001155380"/>
    </source>
</evidence>
<evidence type="ECO:0000313" key="4">
    <source>
        <dbReference type="EMBL" id="MCM2402810.1"/>
    </source>
</evidence>
<feature type="domain" description="DUF1254" evidence="3">
    <location>
        <begin position="53"/>
        <end position="108"/>
    </location>
</feature>
<dbReference type="RefSeq" id="WP_250912861.1">
    <property type="nucleotide sequence ID" value="NZ_JAMQAY010000006.1"/>
</dbReference>
<dbReference type="InterPro" id="IPR010679">
    <property type="entry name" value="DUF1254"/>
</dbReference>
<dbReference type="AlphaFoldDB" id="A0AAJ1BZN5"/>
<dbReference type="EMBL" id="JAMXLX010000006">
    <property type="protein sequence ID" value="MCO5958575.1"/>
    <property type="molecule type" value="Genomic_DNA"/>
</dbReference>
<reference evidence="5 6" key="1">
    <citation type="submission" date="2022-06" db="EMBL/GenBank/DDBJ databases">
        <authorList>
            <person name="Sun Q."/>
        </authorList>
    </citation>
    <scope>NUCLEOTIDE SEQUENCE</scope>
    <source>
        <strain evidence="5">S101</strain>
        <strain evidence="4 6">S153</strain>
    </source>
</reference>